<protein>
    <submittedName>
        <fullName evidence="2">Uncharacterized protein</fullName>
    </submittedName>
</protein>
<proteinExistence type="predicted"/>
<dbReference type="Proteomes" id="UP000001357">
    <property type="component" value="Unassembled WGS sequence"/>
</dbReference>
<feature type="compositionally biased region" description="Polar residues" evidence="1">
    <location>
        <begin position="12"/>
        <end position="35"/>
    </location>
</feature>
<evidence type="ECO:0000313" key="2">
    <source>
        <dbReference type="EMBL" id="EDQ86459.1"/>
    </source>
</evidence>
<dbReference type="GeneID" id="5894023"/>
<evidence type="ECO:0000313" key="3">
    <source>
        <dbReference type="Proteomes" id="UP000001357"/>
    </source>
</evidence>
<organism evidence="2 3">
    <name type="scientific">Monosiga brevicollis</name>
    <name type="common">Choanoflagellate</name>
    <dbReference type="NCBI Taxonomy" id="81824"/>
    <lineage>
        <taxon>Eukaryota</taxon>
        <taxon>Choanoflagellata</taxon>
        <taxon>Craspedida</taxon>
        <taxon>Salpingoecidae</taxon>
        <taxon>Monosiga</taxon>
    </lineage>
</organism>
<reference evidence="2 3" key="1">
    <citation type="journal article" date="2008" name="Nature">
        <title>The genome of the choanoflagellate Monosiga brevicollis and the origin of metazoans.</title>
        <authorList>
            <consortium name="JGI Sequencing"/>
            <person name="King N."/>
            <person name="Westbrook M.J."/>
            <person name="Young S.L."/>
            <person name="Kuo A."/>
            <person name="Abedin M."/>
            <person name="Chapman J."/>
            <person name="Fairclough S."/>
            <person name="Hellsten U."/>
            <person name="Isogai Y."/>
            <person name="Letunic I."/>
            <person name="Marr M."/>
            <person name="Pincus D."/>
            <person name="Putnam N."/>
            <person name="Rokas A."/>
            <person name="Wright K.J."/>
            <person name="Zuzow R."/>
            <person name="Dirks W."/>
            <person name="Good M."/>
            <person name="Goodstein D."/>
            <person name="Lemons D."/>
            <person name="Li W."/>
            <person name="Lyons J.B."/>
            <person name="Morris A."/>
            <person name="Nichols S."/>
            <person name="Richter D.J."/>
            <person name="Salamov A."/>
            <person name="Bork P."/>
            <person name="Lim W.A."/>
            <person name="Manning G."/>
            <person name="Miller W.T."/>
            <person name="McGinnis W."/>
            <person name="Shapiro H."/>
            <person name="Tjian R."/>
            <person name="Grigoriev I.V."/>
            <person name="Rokhsar D."/>
        </authorList>
    </citation>
    <scope>NUCLEOTIDE SEQUENCE [LARGE SCALE GENOMIC DNA]</scope>
    <source>
        <strain evidence="3">MX1 / ATCC 50154</strain>
    </source>
</reference>
<evidence type="ECO:0000256" key="1">
    <source>
        <dbReference type="SAM" id="MobiDB-lite"/>
    </source>
</evidence>
<dbReference type="AlphaFoldDB" id="A9V7Z2"/>
<gene>
    <name evidence="2" type="ORF">MONBRDRAFT_38465</name>
</gene>
<accession>A9V7Z2</accession>
<dbReference type="InParanoid" id="A9V7Z2"/>
<feature type="compositionally biased region" description="Low complexity" evidence="1">
    <location>
        <begin position="36"/>
        <end position="51"/>
    </location>
</feature>
<sequence length="174" mass="18672">MFKTGELPARLRSTSSGSSCQFNAKNVPNRTATFRSATSSPSLISSEPLSAMPSPRSSDAANQPMPDATIFLPPSSPNGSDRPRSMSVSLPIDETTRLLLEKLLLAEWPPAPVEDTREVVWTSDSIDMMFEVAVNHGSEMAATLFDPAIEPVVDMPSSVESISSPLIDLALPQL</sequence>
<dbReference type="KEGG" id="mbr:MONBRDRAFT_38465"/>
<dbReference type="RefSeq" id="XP_001748849.1">
    <property type="nucleotide sequence ID" value="XM_001748797.1"/>
</dbReference>
<name>A9V7Z2_MONBE</name>
<dbReference type="EMBL" id="CH991566">
    <property type="protein sequence ID" value="EDQ86459.1"/>
    <property type="molecule type" value="Genomic_DNA"/>
</dbReference>
<keyword evidence="3" id="KW-1185">Reference proteome</keyword>
<feature type="region of interest" description="Disordered" evidence="1">
    <location>
        <begin position="1"/>
        <end position="87"/>
    </location>
</feature>